<comment type="caution">
    <text evidence="2">The sequence shown here is derived from an EMBL/GenBank/DDBJ whole genome shotgun (WGS) entry which is preliminary data.</text>
</comment>
<dbReference type="SUPFAM" id="SSF53474">
    <property type="entry name" value="alpha/beta-Hydrolases"/>
    <property type="match status" value="1"/>
</dbReference>
<organism evidence="2 3">
    <name type="scientific">Schumannella luteola</name>
    <dbReference type="NCBI Taxonomy" id="472059"/>
    <lineage>
        <taxon>Bacteria</taxon>
        <taxon>Bacillati</taxon>
        <taxon>Actinomycetota</taxon>
        <taxon>Actinomycetes</taxon>
        <taxon>Micrococcales</taxon>
        <taxon>Microbacteriaceae</taxon>
        <taxon>Schumannella</taxon>
    </lineage>
</organism>
<evidence type="ECO:0000259" key="1">
    <source>
        <dbReference type="Pfam" id="PF00561"/>
    </source>
</evidence>
<dbReference type="Gene3D" id="3.40.50.1820">
    <property type="entry name" value="alpha/beta hydrolase"/>
    <property type="match status" value="1"/>
</dbReference>
<dbReference type="InterPro" id="IPR050228">
    <property type="entry name" value="Carboxylesterase_BioH"/>
</dbReference>
<dbReference type="PANTHER" id="PTHR43194">
    <property type="entry name" value="HYDROLASE ALPHA/BETA FOLD FAMILY"/>
    <property type="match status" value="1"/>
</dbReference>
<accession>A0A852YEA8</accession>
<dbReference type="PANTHER" id="PTHR43194:SF2">
    <property type="entry name" value="PEROXISOMAL MEMBRANE PROTEIN LPX1"/>
    <property type="match status" value="1"/>
</dbReference>
<reference evidence="2 3" key="1">
    <citation type="submission" date="2020-07" db="EMBL/GenBank/DDBJ databases">
        <title>Sequencing the genomes of 1000 actinobacteria strains.</title>
        <authorList>
            <person name="Klenk H.-P."/>
        </authorList>
    </citation>
    <scope>NUCLEOTIDE SEQUENCE [LARGE SCALE GENOMIC DNA]</scope>
    <source>
        <strain evidence="2 3">DSM 23141</strain>
    </source>
</reference>
<dbReference type="AlphaFoldDB" id="A0A852YEA8"/>
<dbReference type="EMBL" id="JACBZY010000001">
    <property type="protein sequence ID" value="NYG99634.1"/>
    <property type="molecule type" value="Genomic_DNA"/>
</dbReference>
<evidence type="ECO:0000313" key="2">
    <source>
        <dbReference type="EMBL" id="NYG99634.1"/>
    </source>
</evidence>
<feature type="domain" description="AB hydrolase-1" evidence="1">
    <location>
        <begin position="38"/>
        <end position="141"/>
    </location>
</feature>
<sequence length="265" mass="28031">MSLVPDSPAPRSVMSRDGLALATYDFGEAAGLDETAATVLAVHGFASSARANWLATGWVRELTRAGFRVVALDQRGHGASARPHESASYSMQALVGDVVDVLDTYMIDDCAYVGYSLGARVGWHAALEIPERLTRLVLGGIPDGDPLTRFRVDEAQAFVDQGTPVEDPLTQGYITMASGVAGNDLAALVALVGGMRGGLQPDPADPPRQPVLFATGSDDGILAKSKALAAATPLGEFVEIPRRNHFNAPVAREFREAGVEFLTRD</sequence>
<evidence type="ECO:0000313" key="3">
    <source>
        <dbReference type="Proteomes" id="UP000553888"/>
    </source>
</evidence>
<gene>
    <name evidence="2" type="ORF">BJ979_002260</name>
</gene>
<dbReference type="PRINTS" id="PR00111">
    <property type="entry name" value="ABHYDROLASE"/>
</dbReference>
<proteinExistence type="predicted"/>
<protein>
    <submittedName>
        <fullName evidence="2">Pimeloyl-ACP methyl ester carboxylesterase</fullName>
    </submittedName>
</protein>
<dbReference type="InterPro" id="IPR000073">
    <property type="entry name" value="AB_hydrolase_1"/>
</dbReference>
<keyword evidence="3" id="KW-1185">Reference proteome</keyword>
<name>A0A852YEA8_9MICO</name>
<dbReference type="Pfam" id="PF00561">
    <property type="entry name" value="Abhydrolase_1"/>
    <property type="match status" value="1"/>
</dbReference>
<dbReference type="GO" id="GO:0003824">
    <property type="term" value="F:catalytic activity"/>
    <property type="evidence" value="ECO:0007669"/>
    <property type="project" value="UniProtKB-ARBA"/>
</dbReference>
<dbReference type="InterPro" id="IPR029058">
    <property type="entry name" value="AB_hydrolase_fold"/>
</dbReference>
<dbReference type="Proteomes" id="UP000553888">
    <property type="component" value="Unassembled WGS sequence"/>
</dbReference>